<proteinExistence type="predicted"/>
<accession>G5Q9P3</accession>
<gene>
    <name evidence="1" type="ORF">LTSEMON_5155</name>
</gene>
<reference evidence="1 2" key="1">
    <citation type="journal article" date="2011" name="BMC Genomics">
        <title>Genome sequencing reveals diversification of virulence factor content and possible host adaptation in distinct subpopulations of Salmonella enterica.</title>
        <authorList>
            <person name="den Bakker H.C."/>
            <person name="Moreno Switt A.I."/>
            <person name="Govoni G."/>
            <person name="Cummings C.A."/>
            <person name="Ranieri M.L."/>
            <person name="Degoricija L."/>
            <person name="Hoelzer K."/>
            <person name="Rodriguez-Rivera L.D."/>
            <person name="Brown S."/>
            <person name="Bolchacova E."/>
            <person name="Furtado M.R."/>
            <person name="Wiedmann M."/>
        </authorList>
    </citation>
    <scope>NUCLEOTIDE SEQUENCE [LARGE SCALE GENOMIC DNA]</scope>
    <source>
        <strain evidence="1 2">S5-403</strain>
    </source>
</reference>
<dbReference type="EMBL" id="AFCS01001147">
    <property type="protein sequence ID" value="EHC73769.1"/>
    <property type="molecule type" value="Genomic_DNA"/>
</dbReference>
<evidence type="ECO:0000313" key="1">
    <source>
        <dbReference type="EMBL" id="EHC73769.1"/>
    </source>
</evidence>
<sequence length="39" mass="4995">MFYPEQYNLIYPYQRFPEEYSKSNYHIPQPELHYLGYQF</sequence>
<evidence type="ECO:0000313" key="2">
    <source>
        <dbReference type="Proteomes" id="UP000003221"/>
    </source>
</evidence>
<comment type="caution">
    <text evidence="1">The sequence shown here is derived from an EMBL/GenBank/DDBJ whole genome shotgun (WGS) entry which is preliminary data.</text>
</comment>
<organism evidence="1 2">
    <name type="scientific">Salmonella enterica subsp. enterica serovar Montevideo str. S5-403</name>
    <dbReference type="NCBI Taxonomy" id="913242"/>
    <lineage>
        <taxon>Bacteria</taxon>
        <taxon>Pseudomonadati</taxon>
        <taxon>Pseudomonadota</taxon>
        <taxon>Gammaproteobacteria</taxon>
        <taxon>Enterobacterales</taxon>
        <taxon>Enterobacteriaceae</taxon>
        <taxon>Salmonella</taxon>
    </lineage>
</organism>
<dbReference type="Proteomes" id="UP000003221">
    <property type="component" value="Unassembled WGS sequence"/>
</dbReference>
<name>G5Q9P3_SALMO</name>
<dbReference type="AlphaFoldDB" id="G5Q9P3"/>
<dbReference type="PATRIC" id="fig|913242.3.peg.4468"/>
<protein>
    <submittedName>
        <fullName evidence="1">Uncharacterized protein</fullName>
    </submittedName>
</protein>